<reference evidence="1 2" key="1">
    <citation type="journal article" date="2017" name="ISME J.">
        <title>Potential for microbial H2 and metal transformations associated with novel bacteria and archaea in deep terrestrial subsurface sediments.</title>
        <authorList>
            <person name="Hernsdorf A.W."/>
            <person name="Amano Y."/>
            <person name="Miyakawa K."/>
            <person name="Ise K."/>
            <person name="Suzuki Y."/>
            <person name="Anantharaman K."/>
            <person name="Probst A."/>
            <person name="Burstein D."/>
            <person name="Thomas B.C."/>
            <person name="Banfield J.F."/>
        </authorList>
    </citation>
    <scope>NUCLEOTIDE SEQUENCE [LARGE SCALE GENOMIC DNA]</scope>
    <source>
        <strain evidence="1">HGW-Wallbacteria-1</strain>
    </source>
</reference>
<evidence type="ECO:0000313" key="2">
    <source>
        <dbReference type="Proteomes" id="UP000233256"/>
    </source>
</evidence>
<evidence type="ECO:0008006" key="3">
    <source>
        <dbReference type="Google" id="ProtNLM"/>
    </source>
</evidence>
<dbReference type="InterPro" id="IPR029787">
    <property type="entry name" value="Nucleotide_cyclase"/>
</dbReference>
<dbReference type="Proteomes" id="UP000233256">
    <property type="component" value="Unassembled WGS sequence"/>
</dbReference>
<sequence length="479" mass="54548">MNSDDAMVKVSTEVKDQFRWTALVEALMVILTIETINRFFYPEYPGFMGIHPHPLWIVAIILPLRHPFREGLAAGLMAGSVMAWHMIANRAGGFDYSVITLFSDFLEPVLLLCTAMFIGDRIGVMRETICQLTSDLQEAGIEVTALDEKCRANHEALRLLDTRIITQMSSVLDLVKSLSSTRNMTIEEIRCDILDKIVEHISAWDTTFYSLTEKGLVETERRVAHAHRGAEAIQRVSPESDPVISEALRDRRIAFLSEFVREDDMERARGMCLMARAIMVNENRTIGVVAVHGLGFIDYNPYNFKLFDTITDLWSSTISERMAFEELSNKSIFNEELGAYNTHYFRARFKGEFERATQYSFPLSVALLDIVDFTETRQEIRRDLQSVLAKVITAEVTELDLVARYAEPSVFAIIFPGIMADEARQKMDKVLREIADFGFAPYKDNERIIELRWGVSEYVIGMAEPEEMLVIAQSDMEGV</sequence>
<dbReference type="Gene3D" id="3.30.450.40">
    <property type="match status" value="1"/>
</dbReference>
<protein>
    <recommendedName>
        <fullName evidence="3">GGDEF domain-containing protein</fullName>
    </recommendedName>
</protein>
<dbReference type="InterPro" id="IPR029016">
    <property type="entry name" value="GAF-like_dom_sf"/>
</dbReference>
<dbReference type="PROSITE" id="PS50890">
    <property type="entry name" value="PUA"/>
    <property type="match status" value="1"/>
</dbReference>
<comment type="caution">
    <text evidence="1">The sequence shown here is derived from an EMBL/GenBank/DDBJ whole genome shotgun (WGS) entry which is preliminary data.</text>
</comment>
<organism evidence="1 2">
    <name type="scientific">Candidatus Wallbacteria bacterium HGW-Wallbacteria-1</name>
    <dbReference type="NCBI Taxonomy" id="2013854"/>
    <lineage>
        <taxon>Bacteria</taxon>
        <taxon>Candidatus Walliibacteriota</taxon>
    </lineage>
</organism>
<gene>
    <name evidence="1" type="ORF">CVV64_13305</name>
</gene>
<dbReference type="InterPro" id="IPR043128">
    <property type="entry name" value="Rev_trsase/Diguanyl_cyclase"/>
</dbReference>
<dbReference type="SUPFAM" id="SSF55073">
    <property type="entry name" value="Nucleotide cyclase"/>
    <property type="match status" value="1"/>
</dbReference>
<dbReference type="Gene3D" id="3.30.70.270">
    <property type="match status" value="1"/>
</dbReference>
<name>A0A2N1PMT6_9BACT</name>
<evidence type="ECO:0000313" key="1">
    <source>
        <dbReference type="EMBL" id="PKK89649.1"/>
    </source>
</evidence>
<dbReference type="AlphaFoldDB" id="A0A2N1PMT6"/>
<dbReference type="EMBL" id="PGXC01000014">
    <property type="protein sequence ID" value="PKK89649.1"/>
    <property type="molecule type" value="Genomic_DNA"/>
</dbReference>
<proteinExistence type="predicted"/>
<accession>A0A2N1PMT6</accession>